<evidence type="ECO:0000256" key="4">
    <source>
        <dbReference type="ARBA" id="ARBA00022475"/>
    </source>
</evidence>
<evidence type="ECO:0000313" key="10">
    <source>
        <dbReference type="EMBL" id="SOE52511.1"/>
    </source>
</evidence>
<gene>
    <name evidence="9" type="ORF">ODI_01027</name>
    <name evidence="10" type="ORF">ODI_R4250</name>
</gene>
<dbReference type="SUPFAM" id="SSF81345">
    <property type="entry name" value="ABC transporter involved in vitamin B12 uptake, BtuC"/>
    <property type="match status" value="1"/>
</dbReference>
<keyword evidence="5 8" id="KW-0812">Transmembrane</keyword>
<evidence type="ECO:0000256" key="6">
    <source>
        <dbReference type="ARBA" id="ARBA00022989"/>
    </source>
</evidence>
<feature type="transmembrane region" description="Helical" evidence="8">
    <location>
        <begin position="20"/>
        <end position="48"/>
    </location>
</feature>
<evidence type="ECO:0000256" key="8">
    <source>
        <dbReference type="SAM" id="Phobius"/>
    </source>
</evidence>
<accession>A0A1C3K604</accession>
<proteinExistence type="inferred from homology"/>
<dbReference type="EMBL" id="FLRC01000044">
    <property type="protein sequence ID" value="SBT26902.1"/>
    <property type="molecule type" value="Genomic_DNA"/>
</dbReference>
<dbReference type="KEGG" id="odi:ODI_R4250"/>
<keyword evidence="11" id="KW-1185">Reference proteome</keyword>
<dbReference type="CDD" id="cd06550">
    <property type="entry name" value="TM_ABC_iron-siderophores_like"/>
    <property type="match status" value="1"/>
</dbReference>
<evidence type="ECO:0000256" key="5">
    <source>
        <dbReference type="ARBA" id="ARBA00022692"/>
    </source>
</evidence>
<protein>
    <submittedName>
        <fullName evidence="9">ABC-type Fe3+-siderophore transport system, permease 2 component</fullName>
    </submittedName>
</protein>
<feature type="transmembrane region" description="Helical" evidence="8">
    <location>
        <begin position="300"/>
        <end position="320"/>
    </location>
</feature>
<comment type="subcellular location">
    <subcellularLocation>
        <location evidence="1">Cell membrane</location>
        <topology evidence="1">Multi-pass membrane protein</topology>
    </subcellularLocation>
</comment>
<dbReference type="PANTHER" id="PTHR30472:SF24">
    <property type="entry name" value="FERRIC ENTEROBACTIN TRANSPORT SYSTEM PERMEASE PROTEIN FEPG"/>
    <property type="match status" value="1"/>
</dbReference>
<feature type="transmembrane region" description="Helical" evidence="8">
    <location>
        <begin position="117"/>
        <end position="134"/>
    </location>
</feature>
<evidence type="ECO:0000313" key="9">
    <source>
        <dbReference type="EMBL" id="SBT26902.1"/>
    </source>
</evidence>
<evidence type="ECO:0000256" key="1">
    <source>
        <dbReference type="ARBA" id="ARBA00004651"/>
    </source>
</evidence>
<evidence type="ECO:0000256" key="7">
    <source>
        <dbReference type="ARBA" id="ARBA00023136"/>
    </source>
</evidence>
<dbReference type="STRING" id="1851544.ODI_01027"/>
<organism evidence="9 11">
    <name type="scientific">Orrella dioscoreae</name>
    <dbReference type="NCBI Taxonomy" id="1851544"/>
    <lineage>
        <taxon>Bacteria</taxon>
        <taxon>Pseudomonadati</taxon>
        <taxon>Pseudomonadota</taxon>
        <taxon>Betaproteobacteria</taxon>
        <taxon>Burkholderiales</taxon>
        <taxon>Alcaligenaceae</taxon>
        <taxon>Orrella</taxon>
    </lineage>
</organism>
<evidence type="ECO:0000256" key="2">
    <source>
        <dbReference type="ARBA" id="ARBA00007935"/>
    </source>
</evidence>
<dbReference type="GO" id="GO:0033214">
    <property type="term" value="P:siderophore-iron import into cell"/>
    <property type="evidence" value="ECO:0007669"/>
    <property type="project" value="TreeGrafter"/>
</dbReference>
<dbReference type="AlphaFoldDB" id="A0A1C3K604"/>
<feature type="transmembrane region" description="Helical" evidence="8">
    <location>
        <begin position="332"/>
        <end position="351"/>
    </location>
</feature>
<feature type="transmembrane region" description="Helical" evidence="8">
    <location>
        <begin position="261"/>
        <end position="288"/>
    </location>
</feature>
<dbReference type="Gene3D" id="1.10.3470.10">
    <property type="entry name" value="ABC transporter involved in vitamin B12 uptake, BtuC"/>
    <property type="match status" value="1"/>
</dbReference>
<keyword evidence="3" id="KW-0813">Transport</keyword>
<dbReference type="GO" id="GO:0022857">
    <property type="term" value="F:transmembrane transporter activity"/>
    <property type="evidence" value="ECO:0007669"/>
    <property type="project" value="InterPro"/>
</dbReference>
<evidence type="ECO:0000256" key="3">
    <source>
        <dbReference type="ARBA" id="ARBA00022448"/>
    </source>
</evidence>
<feature type="transmembrane region" description="Helical" evidence="8">
    <location>
        <begin position="172"/>
        <end position="192"/>
    </location>
</feature>
<dbReference type="InterPro" id="IPR037294">
    <property type="entry name" value="ABC_BtuC-like"/>
</dbReference>
<keyword evidence="4" id="KW-1003">Cell membrane</keyword>
<feature type="transmembrane region" description="Helical" evidence="8">
    <location>
        <begin position="140"/>
        <end position="160"/>
    </location>
</feature>
<keyword evidence="6 8" id="KW-1133">Transmembrane helix</keyword>
<reference evidence="9 11" key="1">
    <citation type="submission" date="2016-06" db="EMBL/GenBank/DDBJ databases">
        <authorList>
            <person name="Kjaerup R.B."/>
            <person name="Dalgaard T.S."/>
            <person name="Juul-Madsen H.R."/>
        </authorList>
    </citation>
    <scope>NUCLEOTIDE SEQUENCE [LARGE SCALE GENOMIC DNA]</scope>
    <source>
        <strain evidence="9">Orrdi1</strain>
    </source>
</reference>
<evidence type="ECO:0000313" key="11">
    <source>
        <dbReference type="Proteomes" id="UP000078558"/>
    </source>
</evidence>
<feature type="transmembrane region" description="Helical" evidence="8">
    <location>
        <begin position="212"/>
        <end position="234"/>
    </location>
</feature>
<dbReference type="Pfam" id="PF01032">
    <property type="entry name" value="FecCD"/>
    <property type="match status" value="1"/>
</dbReference>
<name>A0A1C3K604_9BURK</name>
<dbReference type="PANTHER" id="PTHR30472">
    <property type="entry name" value="FERRIC ENTEROBACTIN TRANSPORT SYSTEM PERMEASE PROTEIN"/>
    <property type="match status" value="1"/>
</dbReference>
<dbReference type="InterPro" id="IPR000522">
    <property type="entry name" value="ABC_transptr_permease_BtuC"/>
</dbReference>
<comment type="similarity">
    <text evidence="2">Belongs to the binding-protein-dependent transport system permease family. FecCD subfamily.</text>
</comment>
<dbReference type="RefSeq" id="WP_173719701.1">
    <property type="nucleotide sequence ID" value="NZ_LT907988.1"/>
</dbReference>
<dbReference type="Proteomes" id="UP000078558">
    <property type="component" value="Chromosome I"/>
</dbReference>
<dbReference type="EMBL" id="LT907988">
    <property type="protein sequence ID" value="SOE52511.1"/>
    <property type="molecule type" value="Genomic_DNA"/>
</dbReference>
<feature type="transmembrane region" description="Helical" evidence="8">
    <location>
        <begin position="87"/>
        <end position="105"/>
    </location>
</feature>
<keyword evidence="7 8" id="KW-0472">Membrane</keyword>
<reference evidence="10 11" key="2">
    <citation type="submission" date="2017-08" db="EMBL/GenBank/DDBJ databases">
        <authorList>
            <person name="de Groot N.N."/>
        </authorList>
    </citation>
    <scope>NUCLEOTIDE SEQUENCE [LARGE SCALE GENOMIC DNA]</scope>
    <source>
        <strain evidence="10">Orrdi1</strain>
    </source>
</reference>
<sequence length="360" mass="36466">MTAFGSLRRTRQPGRRIWRLGALTLSIQPRAVIVCMAIAAALLVLAAASLSTGRTGVGLATLLQALVDPQSASPGTRLVLGIRLPRVLTACFVGAALGVSGAVFQSITRNPLGSPDVIGFTTGAATGALLQIVVHGQTMAGIALGAGLGGLATSLLVYLLSLRRGAAAGQRLVLVGIGVGAILHAFNGLMLVKSELDDAVMGNLWLAGTLNARNWMHAGLAMAGLALFLPPILLGARRLGIMEMGDDTARQLGIPVERTRLAMVLCAVILAALATGAAGPIAFIALAAPQLARRLCGPDGVPIVGAAVTGACLLVAADLVSQLHLMGLNLPVGKVTGVLGGLYLIWLLTAAPRRGAGAAP</sequence>
<dbReference type="GO" id="GO:0005886">
    <property type="term" value="C:plasma membrane"/>
    <property type="evidence" value="ECO:0007669"/>
    <property type="project" value="UniProtKB-SubCell"/>
</dbReference>